<dbReference type="Gene3D" id="3.30.70.3280">
    <property type="entry name" value="Peptide chain release factor 3, domain III"/>
    <property type="match status" value="1"/>
</dbReference>
<evidence type="ECO:0000256" key="2">
    <source>
        <dbReference type="ARBA" id="ARBA00009978"/>
    </source>
</evidence>
<dbReference type="Pfam" id="PF22042">
    <property type="entry name" value="EF-G_D2"/>
    <property type="match status" value="1"/>
</dbReference>
<feature type="domain" description="Tr-type G" evidence="9">
    <location>
        <begin position="9"/>
        <end position="278"/>
    </location>
</feature>
<evidence type="ECO:0000313" key="11">
    <source>
        <dbReference type="Proteomes" id="UP000321168"/>
    </source>
</evidence>
<dbReference type="InterPro" id="IPR005225">
    <property type="entry name" value="Small_GTP-bd"/>
</dbReference>
<sequence>MSALLEEINKRKTFAIISHPDAGKTTLTEKFLLFGGAIHTAGAVKSNKIKKTATSDFMEIEKQRGISVATSVMGFEYKDTLINLLDTPGHKDFAEDTYRTLTAVDSVVLVVDCVKGVEEQTERLMEVCRMRDTPVMIFVNKLDRPGKDPFDLLDELETKLDIKVRPLTWPINMGERFKGVYNVYDNNLLLFSVNKTKVADDQVLIEDLNDPRLVGLIGEEDADQLREDIELINGVYEDFDAKDYENARIAPVFFGSAVNNFGVKELLEAFVRYAPTPVSRPTNQGEIAPTDKKFSGFVFKIHANLDPKHRDRIAFLRVCSGTFERNKFFHHVRLGKKLRFSNPASFMAQRKETVEEAYAGDVIGLYDTGNFKIGDTLTEGSDFMFKGIPSFSPEIFRELLNKDPMKTKQLEKGIRQLTEEGVAQLFIMNYGSAKIVGTVGELQFDVIKYRLEHEYGAKCEFVAKSFHKACWITSDDQKKLDDFKRVKGNFMAKDKDDLDVFLAQTPWILKVEQENNPDIKFHFNSEFKLAD</sequence>
<dbReference type="PANTHER" id="PTHR43556">
    <property type="entry name" value="PEPTIDE CHAIN RELEASE FACTOR RF3"/>
    <property type="match status" value="1"/>
</dbReference>
<evidence type="ECO:0000256" key="3">
    <source>
        <dbReference type="ARBA" id="ARBA00022490"/>
    </source>
</evidence>
<dbReference type="NCBIfam" id="TIGR00231">
    <property type="entry name" value="small_GTP"/>
    <property type="match status" value="1"/>
</dbReference>
<protein>
    <recommendedName>
        <fullName evidence="7 8">Peptide chain release factor 3</fullName>
        <shortName evidence="8">RF-3</shortName>
    </recommendedName>
</protein>
<dbReference type="CDD" id="cd04169">
    <property type="entry name" value="RF3"/>
    <property type="match status" value="1"/>
</dbReference>
<dbReference type="GO" id="GO:0006449">
    <property type="term" value="P:regulation of translational termination"/>
    <property type="evidence" value="ECO:0007669"/>
    <property type="project" value="UniProtKB-UniRule"/>
</dbReference>
<dbReference type="InterPro" id="IPR004548">
    <property type="entry name" value="PrfC"/>
</dbReference>
<name>A0A5C6VE95_9FLAO</name>
<evidence type="ECO:0000256" key="4">
    <source>
        <dbReference type="ARBA" id="ARBA00022741"/>
    </source>
</evidence>
<dbReference type="InterPro" id="IPR009000">
    <property type="entry name" value="Transl_B-barrel_sf"/>
</dbReference>
<comment type="similarity">
    <text evidence="2 8">Belongs to the TRAFAC class translation factor GTPase superfamily. Classic translation factor GTPase family. PrfC subfamily.</text>
</comment>
<organism evidence="10 11">
    <name type="scientific">Luteibaculum oceani</name>
    <dbReference type="NCBI Taxonomy" id="1294296"/>
    <lineage>
        <taxon>Bacteria</taxon>
        <taxon>Pseudomonadati</taxon>
        <taxon>Bacteroidota</taxon>
        <taxon>Flavobacteriia</taxon>
        <taxon>Flavobacteriales</taxon>
        <taxon>Luteibaculaceae</taxon>
        <taxon>Luteibaculum</taxon>
    </lineage>
</organism>
<dbReference type="InterPro" id="IPR027417">
    <property type="entry name" value="P-loop_NTPase"/>
</dbReference>
<dbReference type="InterPro" id="IPR000795">
    <property type="entry name" value="T_Tr_GTP-bd_dom"/>
</dbReference>
<dbReference type="Proteomes" id="UP000321168">
    <property type="component" value="Unassembled WGS sequence"/>
</dbReference>
<dbReference type="InterPro" id="IPR031157">
    <property type="entry name" value="G_TR_CS"/>
</dbReference>
<keyword evidence="6 8" id="KW-0342">GTP-binding</keyword>
<keyword evidence="4 8" id="KW-0547">Nucleotide-binding</keyword>
<dbReference type="SUPFAM" id="SSF52540">
    <property type="entry name" value="P-loop containing nucleoside triphosphate hydrolases"/>
    <property type="match status" value="1"/>
</dbReference>
<comment type="subcellular location">
    <subcellularLocation>
        <location evidence="1 8">Cytoplasm</location>
    </subcellularLocation>
</comment>
<dbReference type="Pfam" id="PF00009">
    <property type="entry name" value="GTP_EFTU"/>
    <property type="match status" value="1"/>
</dbReference>
<dbReference type="GO" id="GO:0005525">
    <property type="term" value="F:GTP binding"/>
    <property type="evidence" value="ECO:0007669"/>
    <property type="project" value="UniProtKB-UniRule"/>
</dbReference>
<dbReference type="Gene3D" id="3.40.50.300">
    <property type="entry name" value="P-loop containing nucleotide triphosphate hydrolases"/>
    <property type="match status" value="2"/>
</dbReference>
<dbReference type="SUPFAM" id="SSF54980">
    <property type="entry name" value="EF-G C-terminal domain-like"/>
    <property type="match status" value="1"/>
</dbReference>
<evidence type="ECO:0000256" key="5">
    <source>
        <dbReference type="ARBA" id="ARBA00022917"/>
    </source>
</evidence>
<keyword evidence="5 8" id="KW-0648">Protein biosynthesis</keyword>
<evidence type="ECO:0000259" key="9">
    <source>
        <dbReference type="PROSITE" id="PS51722"/>
    </source>
</evidence>
<dbReference type="NCBIfam" id="NF001964">
    <property type="entry name" value="PRK00741.1"/>
    <property type="match status" value="1"/>
</dbReference>
<feature type="binding site" evidence="8">
    <location>
        <begin position="18"/>
        <end position="25"/>
    </location>
    <ligand>
        <name>GTP</name>
        <dbReference type="ChEBI" id="CHEBI:37565"/>
    </ligand>
</feature>
<keyword evidence="11" id="KW-1185">Reference proteome</keyword>
<dbReference type="InterPro" id="IPR038467">
    <property type="entry name" value="RF3_dom_3_sf"/>
</dbReference>
<evidence type="ECO:0000256" key="7">
    <source>
        <dbReference type="ARBA" id="ARBA00073639"/>
    </source>
</evidence>
<proteinExistence type="inferred from homology"/>
<dbReference type="PROSITE" id="PS00301">
    <property type="entry name" value="G_TR_1"/>
    <property type="match status" value="1"/>
</dbReference>
<dbReference type="GO" id="GO:0016149">
    <property type="term" value="F:translation release factor activity, codon specific"/>
    <property type="evidence" value="ECO:0007669"/>
    <property type="project" value="UniProtKB-UniRule"/>
</dbReference>
<dbReference type="CDD" id="cd03689">
    <property type="entry name" value="RF3_II"/>
    <property type="match status" value="1"/>
</dbReference>
<dbReference type="PROSITE" id="PS51722">
    <property type="entry name" value="G_TR_2"/>
    <property type="match status" value="1"/>
</dbReference>
<dbReference type="GO" id="GO:0016150">
    <property type="term" value="F:translation release factor activity, codon nonspecific"/>
    <property type="evidence" value="ECO:0007669"/>
    <property type="project" value="TreeGrafter"/>
</dbReference>
<evidence type="ECO:0000313" key="10">
    <source>
        <dbReference type="EMBL" id="TXC82115.1"/>
    </source>
</evidence>
<dbReference type="HAMAP" id="MF_00072">
    <property type="entry name" value="Rel_fac_3"/>
    <property type="match status" value="1"/>
</dbReference>
<feature type="binding site" evidence="8">
    <location>
        <begin position="140"/>
        <end position="143"/>
    </location>
    <ligand>
        <name>GTP</name>
        <dbReference type="ChEBI" id="CHEBI:37565"/>
    </ligand>
</feature>
<accession>A0A5C6VE95</accession>
<dbReference type="CDD" id="cd16259">
    <property type="entry name" value="RF3_III"/>
    <property type="match status" value="1"/>
</dbReference>
<comment type="caution">
    <text evidence="10">The sequence shown here is derived from an EMBL/GenBank/DDBJ whole genome shotgun (WGS) entry which is preliminary data.</text>
</comment>
<evidence type="ECO:0000256" key="8">
    <source>
        <dbReference type="HAMAP-Rule" id="MF_00072"/>
    </source>
</evidence>
<gene>
    <name evidence="8" type="primary">prfC</name>
    <name evidence="10" type="ORF">FRX97_03200</name>
</gene>
<comment type="function">
    <text evidence="8">Increases the formation of ribosomal termination complexes and stimulates activities of RF-1 and RF-2. It binds guanine nucleotides and has strong preference for UGA stop codons. It may interact directly with the ribosome. The stimulation of RF-1 and RF-2 is significantly reduced by GTP and GDP, but not by GMP.</text>
</comment>
<feature type="binding site" evidence="8">
    <location>
        <begin position="86"/>
        <end position="90"/>
    </location>
    <ligand>
        <name>GTP</name>
        <dbReference type="ChEBI" id="CHEBI:37565"/>
    </ligand>
</feature>
<dbReference type="Pfam" id="PF16658">
    <property type="entry name" value="RF3_C"/>
    <property type="match status" value="1"/>
</dbReference>
<keyword evidence="3 8" id="KW-0963">Cytoplasm</keyword>
<dbReference type="GO" id="GO:0005829">
    <property type="term" value="C:cytosol"/>
    <property type="evidence" value="ECO:0007669"/>
    <property type="project" value="TreeGrafter"/>
</dbReference>
<evidence type="ECO:0000256" key="6">
    <source>
        <dbReference type="ARBA" id="ARBA00023134"/>
    </source>
</evidence>
<dbReference type="PANTHER" id="PTHR43556:SF2">
    <property type="entry name" value="PEPTIDE CHAIN RELEASE FACTOR RF3"/>
    <property type="match status" value="1"/>
</dbReference>
<evidence type="ECO:0000256" key="1">
    <source>
        <dbReference type="ARBA" id="ARBA00004496"/>
    </source>
</evidence>
<dbReference type="InterPro" id="IPR035647">
    <property type="entry name" value="EFG_III/V"/>
</dbReference>
<dbReference type="RefSeq" id="WP_147013323.1">
    <property type="nucleotide sequence ID" value="NZ_VORB01000002.1"/>
</dbReference>
<dbReference type="FunFam" id="3.40.50.300:FF:000542">
    <property type="entry name" value="Peptide chain release factor 3"/>
    <property type="match status" value="1"/>
</dbReference>
<dbReference type="OrthoDB" id="9801591at2"/>
<dbReference type="InterPro" id="IPR032090">
    <property type="entry name" value="RF3_C"/>
</dbReference>
<dbReference type="GO" id="GO:0003924">
    <property type="term" value="F:GTPase activity"/>
    <property type="evidence" value="ECO:0007669"/>
    <property type="project" value="InterPro"/>
</dbReference>
<dbReference type="FunFam" id="3.30.70.3280:FF:000001">
    <property type="entry name" value="Peptide chain release factor 3"/>
    <property type="match status" value="1"/>
</dbReference>
<dbReference type="AlphaFoldDB" id="A0A5C6VE95"/>
<dbReference type="PRINTS" id="PR00315">
    <property type="entry name" value="ELONGATNFCT"/>
</dbReference>
<dbReference type="SUPFAM" id="SSF50447">
    <property type="entry name" value="Translation proteins"/>
    <property type="match status" value="1"/>
</dbReference>
<dbReference type="InterPro" id="IPR053905">
    <property type="entry name" value="EF-G-like_DII"/>
</dbReference>
<dbReference type="InterPro" id="IPR041732">
    <property type="entry name" value="RF3_GTP-bd"/>
</dbReference>
<dbReference type="EMBL" id="VORB01000002">
    <property type="protein sequence ID" value="TXC82115.1"/>
    <property type="molecule type" value="Genomic_DNA"/>
</dbReference>
<reference evidence="10 11" key="1">
    <citation type="submission" date="2019-08" db="EMBL/GenBank/DDBJ databases">
        <title>Genome of Luteibaculum oceani JCM 18817.</title>
        <authorList>
            <person name="Bowman J.P."/>
        </authorList>
    </citation>
    <scope>NUCLEOTIDE SEQUENCE [LARGE SCALE GENOMIC DNA]</scope>
    <source>
        <strain evidence="10 11">JCM 18817</strain>
    </source>
</reference>
<dbReference type="NCBIfam" id="TIGR00503">
    <property type="entry name" value="prfC"/>
    <property type="match status" value="1"/>
</dbReference>